<gene>
    <name evidence="4" type="ORF">CONLIGDRAFT_453437</name>
</gene>
<evidence type="ECO:0000256" key="1">
    <source>
        <dbReference type="ARBA" id="ARBA00022737"/>
    </source>
</evidence>
<evidence type="ECO:0000313" key="4">
    <source>
        <dbReference type="EMBL" id="OIW27882.1"/>
    </source>
</evidence>
<organism evidence="4 5">
    <name type="scientific">Coniochaeta ligniaria NRRL 30616</name>
    <dbReference type="NCBI Taxonomy" id="1408157"/>
    <lineage>
        <taxon>Eukaryota</taxon>
        <taxon>Fungi</taxon>
        <taxon>Dikarya</taxon>
        <taxon>Ascomycota</taxon>
        <taxon>Pezizomycotina</taxon>
        <taxon>Sordariomycetes</taxon>
        <taxon>Sordariomycetidae</taxon>
        <taxon>Coniochaetales</taxon>
        <taxon>Coniochaetaceae</taxon>
        <taxon>Coniochaeta</taxon>
    </lineage>
</organism>
<sequence>MSFGIGLGDILLLTKFATEVCRACKHSADEFKTISGEVNSLRVVFEDIADIIEQDRSALTQRRSERLADLLASSKSVLQDLESELKHYSSLNTKTQRKYEILRFGFKDIAEIRMRIISTNTSLNSFYGSLSSHSHTFIRKILIKYAKEVNMDLHEGSILSSRTTDSFTTASGWKQICQELRDLGISASSLQENRDFIKRTLSIAIENGITSDDGDEHDLGPLTEEDRLRRESTTTLVDEEYVQRQGRRKSKHGKAVAGANPDLRELSKVTDHVDSKKYSRGVAKMLRLFGLTSDERLIEAADENDMGTILKLLGRGANVRATDKWRWTPLHMAAYAGYEDISRLLIEHGAELDVRTVDGETPLKLAERNGHAKVVQLIEEEVESRKMKELEQRGLEQKMEVLGLDAPEENEFGRFARVEDKGLWSANALGAAQVQEVELAPDEVAK</sequence>
<evidence type="ECO:0000256" key="3">
    <source>
        <dbReference type="PROSITE-ProRule" id="PRU00023"/>
    </source>
</evidence>
<evidence type="ECO:0000256" key="2">
    <source>
        <dbReference type="ARBA" id="ARBA00023043"/>
    </source>
</evidence>
<dbReference type="InterPro" id="IPR002110">
    <property type="entry name" value="Ankyrin_rpt"/>
</dbReference>
<dbReference type="SUPFAM" id="SSF48403">
    <property type="entry name" value="Ankyrin repeat"/>
    <property type="match status" value="1"/>
</dbReference>
<dbReference type="PROSITE" id="PS50088">
    <property type="entry name" value="ANK_REPEAT"/>
    <property type="match status" value="1"/>
</dbReference>
<dbReference type="InParanoid" id="A0A1J7JJQ2"/>
<dbReference type="PROSITE" id="PS50297">
    <property type="entry name" value="ANK_REP_REGION"/>
    <property type="match status" value="1"/>
</dbReference>
<dbReference type="EMBL" id="KV875099">
    <property type="protein sequence ID" value="OIW27882.1"/>
    <property type="molecule type" value="Genomic_DNA"/>
</dbReference>
<proteinExistence type="predicted"/>
<dbReference type="STRING" id="1408157.A0A1J7JJQ2"/>
<dbReference type="SMART" id="SM00248">
    <property type="entry name" value="ANK"/>
    <property type="match status" value="3"/>
</dbReference>
<keyword evidence="1" id="KW-0677">Repeat</keyword>
<keyword evidence="5" id="KW-1185">Reference proteome</keyword>
<reference evidence="4 5" key="1">
    <citation type="submission" date="2016-10" db="EMBL/GenBank/DDBJ databases">
        <title>Draft genome sequence of Coniochaeta ligniaria NRRL30616, a lignocellulolytic fungus for bioabatement of inhibitors in plant biomass hydrolysates.</title>
        <authorList>
            <consortium name="DOE Joint Genome Institute"/>
            <person name="Jimenez D.J."/>
            <person name="Hector R.E."/>
            <person name="Riley R."/>
            <person name="Sun H."/>
            <person name="Grigoriev I.V."/>
            <person name="Van Elsas J.D."/>
            <person name="Nichols N.N."/>
        </authorList>
    </citation>
    <scope>NUCLEOTIDE SEQUENCE [LARGE SCALE GENOMIC DNA]</scope>
    <source>
        <strain evidence="4 5">NRRL 30616</strain>
    </source>
</reference>
<dbReference type="Proteomes" id="UP000182658">
    <property type="component" value="Unassembled WGS sequence"/>
</dbReference>
<keyword evidence="2 3" id="KW-0040">ANK repeat</keyword>
<name>A0A1J7JJQ2_9PEZI</name>
<accession>A0A1J7JJQ2</accession>
<dbReference type="PANTHER" id="PTHR24171">
    <property type="entry name" value="ANKYRIN REPEAT DOMAIN-CONTAINING PROTEIN 39-RELATED"/>
    <property type="match status" value="1"/>
</dbReference>
<dbReference type="Pfam" id="PF12796">
    <property type="entry name" value="Ank_2"/>
    <property type="match status" value="1"/>
</dbReference>
<dbReference type="OrthoDB" id="7464126at2759"/>
<dbReference type="InterPro" id="IPR036770">
    <property type="entry name" value="Ankyrin_rpt-contain_sf"/>
</dbReference>
<feature type="repeat" description="ANK" evidence="3">
    <location>
        <begin position="328"/>
        <end position="357"/>
    </location>
</feature>
<evidence type="ECO:0000313" key="5">
    <source>
        <dbReference type="Proteomes" id="UP000182658"/>
    </source>
</evidence>
<dbReference type="AlphaFoldDB" id="A0A1J7JJQ2"/>
<dbReference type="Gene3D" id="1.25.40.20">
    <property type="entry name" value="Ankyrin repeat-containing domain"/>
    <property type="match status" value="1"/>
</dbReference>
<protein>
    <submittedName>
        <fullName evidence="4">Uncharacterized protein</fullName>
    </submittedName>
</protein>